<protein>
    <recommendedName>
        <fullName evidence="3">SseB protein N-terminal domain-containing protein</fullName>
    </recommendedName>
</protein>
<gene>
    <name evidence="1" type="ORF">SAMN05414137_106302</name>
</gene>
<dbReference type="eggNOG" id="ENOG503207F">
    <property type="taxonomic scope" value="Bacteria"/>
</dbReference>
<proteinExistence type="predicted"/>
<sequence length="121" mass="12728">MARYLYGDDPEPEESVPAGLLLVPVRPGPGGDVLRLFRTPLGARTAVAFTSATHLSAVLGPDQRSITLAEPALRNLAGALGIATLTVDPQLVAAPAPALEEPDHWRVPRTPARLAARPRVA</sequence>
<dbReference type="EMBL" id="FOAZ01000006">
    <property type="protein sequence ID" value="SEL20833.1"/>
    <property type="molecule type" value="Genomic_DNA"/>
</dbReference>
<evidence type="ECO:0000313" key="2">
    <source>
        <dbReference type="Proteomes" id="UP000183015"/>
    </source>
</evidence>
<dbReference type="Proteomes" id="UP000183015">
    <property type="component" value="Unassembled WGS sequence"/>
</dbReference>
<dbReference type="STRING" id="235985.SAMN05414137_106302"/>
<name>A0A1H7NBG5_STRJI</name>
<dbReference type="NCBIfam" id="NF042914">
    <property type="entry name" value="SAV915_dom"/>
    <property type="match status" value="1"/>
</dbReference>
<evidence type="ECO:0008006" key="3">
    <source>
        <dbReference type="Google" id="ProtNLM"/>
    </source>
</evidence>
<keyword evidence="2" id="KW-1185">Reference proteome</keyword>
<dbReference type="InterPro" id="IPR049975">
    <property type="entry name" value="SAV_915-like_dom"/>
</dbReference>
<organism evidence="1 2">
    <name type="scientific">Streptacidiphilus jiangxiensis</name>
    <dbReference type="NCBI Taxonomy" id="235985"/>
    <lineage>
        <taxon>Bacteria</taxon>
        <taxon>Bacillati</taxon>
        <taxon>Actinomycetota</taxon>
        <taxon>Actinomycetes</taxon>
        <taxon>Kitasatosporales</taxon>
        <taxon>Streptomycetaceae</taxon>
        <taxon>Streptacidiphilus</taxon>
    </lineage>
</organism>
<dbReference type="AlphaFoldDB" id="A0A1H7NBG5"/>
<evidence type="ECO:0000313" key="1">
    <source>
        <dbReference type="EMBL" id="SEL20833.1"/>
    </source>
</evidence>
<dbReference type="RefSeq" id="WP_236656122.1">
    <property type="nucleotide sequence ID" value="NZ_BBPN01000021.1"/>
</dbReference>
<reference evidence="2" key="1">
    <citation type="submission" date="2016-10" db="EMBL/GenBank/DDBJ databases">
        <authorList>
            <person name="Varghese N."/>
        </authorList>
    </citation>
    <scope>NUCLEOTIDE SEQUENCE [LARGE SCALE GENOMIC DNA]</scope>
    <source>
        <strain evidence="2">DSM 45096 / BCRC 16803 / CGMCC 4.1857 / CIP 109030 / JCM 12277 / KCTC 19219 / NBRC 100920 / 33214</strain>
    </source>
</reference>
<accession>A0A1H7NBG5</accession>